<sequence>MVLSTVFSGRSITFWSETWIRTGTARLPFLIFAKLHDILSVSVMLGNIRTLHSTTTDMSAFNSLFLEGIFQDCGAATLQLSDVLQPILHQSPHQVNISDSTAASSNLWKLIKVPF</sequence>
<protein>
    <submittedName>
        <fullName evidence="1">Uncharacterized protein</fullName>
    </submittedName>
</protein>
<dbReference type="Proteomes" id="UP001552299">
    <property type="component" value="Unassembled WGS sequence"/>
</dbReference>
<dbReference type="EMBL" id="JANQDX010000015">
    <property type="protein sequence ID" value="KAL0911206.1"/>
    <property type="molecule type" value="Genomic_DNA"/>
</dbReference>
<evidence type="ECO:0000313" key="2">
    <source>
        <dbReference type="Proteomes" id="UP001552299"/>
    </source>
</evidence>
<evidence type="ECO:0000313" key="1">
    <source>
        <dbReference type="EMBL" id="KAL0911206.1"/>
    </source>
</evidence>
<name>A0ABD0UF40_DENTH</name>
<comment type="caution">
    <text evidence="1">The sequence shown here is derived from an EMBL/GenBank/DDBJ whole genome shotgun (WGS) entry which is preliminary data.</text>
</comment>
<organism evidence="1 2">
    <name type="scientific">Dendrobium thyrsiflorum</name>
    <name type="common">Pinecone-like raceme dendrobium</name>
    <name type="synonym">Orchid</name>
    <dbReference type="NCBI Taxonomy" id="117978"/>
    <lineage>
        <taxon>Eukaryota</taxon>
        <taxon>Viridiplantae</taxon>
        <taxon>Streptophyta</taxon>
        <taxon>Embryophyta</taxon>
        <taxon>Tracheophyta</taxon>
        <taxon>Spermatophyta</taxon>
        <taxon>Magnoliopsida</taxon>
        <taxon>Liliopsida</taxon>
        <taxon>Asparagales</taxon>
        <taxon>Orchidaceae</taxon>
        <taxon>Epidendroideae</taxon>
        <taxon>Malaxideae</taxon>
        <taxon>Dendrobiinae</taxon>
        <taxon>Dendrobium</taxon>
    </lineage>
</organism>
<keyword evidence="2" id="KW-1185">Reference proteome</keyword>
<dbReference type="AlphaFoldDB" id="A0ABD0UF40"/>
<accession>A0ABD0UF40</accession>
<gene>
    <name evidence="1" type="ORF">M5K25_019328</name>
</gene>
<reference evidence="1 2" key="1">
    <citation type="journal article" date="2024" name="Plant Biotechnol. J.">
        <title>Dendrobium thyrsiflorum genome and its molecular insights into genes involved in important horticultural traits.</title>
        <authorList>
            <person name="Chen B."/>
            <person name="Wang J.Y."/>
            <person name="Zheng P.J."/>
            <person name="Li K.L."/>
            <person name="Liang Y.M."/>
            <person name="Chen X.F."/>
            <person name="Zhang C."/>
            <person name="Zhao X."/>
            <person name="He X."/>
            <person name="Zhang G.Q."/>
            <person name="Liu Z.J."/>
            <person name="Xu Q."/>
        </authorList>
    </citation>
    <scope>NUCLEOTIDE SEQUENCE [LARGE SCALE GENOMIC DNA]</scope>
    <source>
        <strain evidence="1">GZMU011</strain>
    </source>
</reference>
<proteinExistence type="predicted"/>